<dbReference type="InterPro" id="IPR006140">
    <property type="entry name" value="D-isomer_DH_NAD-bd"/>
</dbReference>
<dbReference type="PANTHER" id="PTHR42789:SF1">
    <property type="entry name" value="D-ISOMER SPECIFIC 2-HYDROXYACID DEHYDROGENASE FAMILY PROTEIN (AFU_ORTHOLOGUE AFUA_6G10090)"/>
    <property type="match status" value="1"/>
</dbReference>
<protein>
    <submittedName>
        <fullName evidence="8">D-3-phosphoglycerate dehydrogenase</fullName>
    </submittedName>
</protein>
<feature type="domain" description="D-isomer specific 2-hydroxyacid dehydrogenase NAD-binding" evidence="7">
    <location>
        <begin position="120"/>
        <end position="298"/>
    </location>
</feature>
<organism evidence="8 9">
    <name type="scientific">Microcystis panniformis FACHB-1757</name>
    <dbReference type="NCBI Taxonomy" id="1638788"/>
    <lineage>
        <taxon>Bacteria</taxon>
        <taxon>Bacillati</taxon>
        <taxon>Cyanobacteriota</taxon>
        <taxon>Cyanophyceae</taxon>
        <taxon>Oscillatoriophycideae</taxon>
        <taxon>Chroococcales</taxon>
        <taxon>Microcystaceae</taxon>
        <taxon>Microcystis</taxon>
    </lineage>
</organism>
<evidence type="ECO:0000256" key="5">
    <source>
        <dbReference type="RuleBase" id="RU003719"/>
    </source>
</evidence>
<evidence type="ECO:0000259" key="7">
    <source>
        <dbReference type="Pfam" id="PF02826"/>
    </source>
</evidence>
<dbReference type="Proteomes" id="UP000068167">
    <property type="component" value="Chromosome"/>
</dbReference>
<evidence type="ECO:0000259" key="6">
    <source>
        <dbReference type="Pfam" id="PF00389"/>
    </source>
</evidence>
<dbReference type="PATRIC" id="fig|1638788.3.peg.5604"/>
<accession>A0A0K1S8C2</accession>
<dbReference type="InterPro" id="IPR029752">
    <property type="entry name" value="D-isomer_DH_CS1"/>
</dbReference>
<keyword evidence="2" id="KW-0028">Amino-acid biosynthesis</keyword>
<dbReference type="CDD" id="cd12173">
    <property type="entry name" value="PGDH_4"/>
    <property type="match status" value="1"/>
</dbReference>
<dbReference type="InterPro" id="IPR006139">
    <property type="entry name" value="D-isomer_2_OHA_DH_cat_dom"/>
</dbReference>
<evidence type="ECO:0000313" key="9">
    <source>
        <dbReference type="Proteomes" id="UP000068167"/>
    </source>
</evidence>
<sequence length="337" mass="36773">MTTTSPKTLTMDIQKPRVLLIGKMYDEAGQKLLEESTNIEILSNPTPEEINEAIQEVSGVFVRYPNKLEASSIRLAKHLKVISTSGFGTDSIDIMAATEQGVIVVNNPGMSTTAVAEHTLSMILALAKKLPFLDHCVKKGNYLIRNQMQPIQLENKTLGIVGLGRIGTLVAHKCNLALGMRVLAYDPYVPASKAETVGATLFKDLDVLLAESDFVSLHTELTSETREMFNISVFKKMKPTAFLINTSRGKVVCEKDLGIALNQKLIAGCALDVFEPEPPALDNPLYNFENVILSPHLAGVTPEASLAAAVSAANQILQVLRGEKPPYMINPEVWNLF</sequence>
<evidence type="ECO:0000256" key="1">
    <source>
        <dbReference type="ARBA" id="ARBA00005854"/>
    </source>
</evidence>
<dbReference type="InterPro" id="IPR050857">
    <property type="entry name" value="D-2-hydroxyacid_DH"/>
</dbReference>
<keyword evidence="3 5" id="KW-0560">Oxidoreductase</keyword>
<proteinExistence type="inferred from homology"/>
<name>A0A0K1S8C2_9CHRO</name>
<dbReference type="FunFam" id="3.40.50.720:FF:000203">
    <property type="entry name" value="D-3-phosphoglycerate dehydrogenase (SerA)"/>
    <property type="match status" value="1"/>
</dbReference>
<dbReference type="GO" id="GO:0008652">
    <property type="term" value="P:amino acid biosynthetic process"/>
    <property type="evidence" value="ECO:0007669"/>
    <property type="project" value="UniProtKB-KW"/>
</dbReference>
<dbReference type="PANTHER" id="PTHR42789">
    <property type="entry name" value="D-ISOMER SPECIFIC 2-HYDROXYACID DEHYDROGENASE FAMILY PROTEIN (AFU_ORTHOLOGUE AFUA_6G10090)"/>
    <property type="match status" value="1"/>
</dbReference>
<keyword evidence="9" id="KW-1185">Reference proteome</keyword>
<dbReference type="SUPFAM" id="SSF51735">
    <property type="entry name" value="NAD(P)-binding Rossmann-fold domains"/>
    <property type="match status" value="1"/>
</dbReference>
<dbReference type="Gene3D" id="3.40.50.720">
    <property type="entry name" value="NAD(P)-binding Rossmann-like Domain"/>
    <property type="match status" value="2"/>
</dbReference>
<dbReference type="PROSITE" id="PS00065">
    <property type="entry name" value="D_2_HYDROXYACID_DH_1"/>
    <property type="match status" value="1"/>
</dbReference>
<dbReference type="GO" id="GO:0051287">
    <property type="term" value="F:NAD binding"/>
    <property type="evidence" value="ECO:0007669"/>
    <property type="project" value="InterPro"/>
</dbReference>
<dbReference type="InterPro" id="IPR036291">
    <property type="entry name" value="NAD(P)-bd_dom_sf"/>
</dbReference>
<evidence type="ECO:0000256" key="2">
    <source>
        <dbReference type="ARBA" id="ARBA00022605"/>
    </source>
</evidence>
<dbReference type="KEGG" id="mpk:VL20_5558"/>
<dbReference type="Pfam" id="PF00389">
    <property type="entry name" value="2-Hacid_dh"/>
    <property type="match status" value="1"/>
</dbReference>
<dbReference type="GO" id="GO:0016616">
    <property type="term" value="F:oxidoreductase activity, acting on the CH-OH group of donors, NAD or NADP as acceptor"/>
    <property type="evidence" value="ECO:0007669"/>
    <property type="project" value="InterPro"/>
</dbReference>
<evidence type="ECO:0000256" key="3">
    <source>
        <dbReference type="ARBA" id="ARBA00023002"/>
    </source>
</evidence>
<evidence type="ECO:0000313" key="8">
    <source>
        <dbReference type="EMBL" id="AKV70382.1"/>
    </source>
</evidence>
<gene>
    <name evidence="8" type="ORF">VL20_5558</name>
</gene>
<evidence type="ECO:0000256" key="4">
    <source>
        <dbReference type="ARBA" id="ARBA00023027"/>
    </source>
</evidence>
<dbReference type="EMBL" id="CP011339">
    <property type="protein sequence ID" value="AKV70382.1"/>
    <property type="molecule type" value="Genomic_DNA"/>
</dbReference>
<dbReference type="SUPFAM" id="SSF52283">
    <property type="entry name" value="Formate/glycerate dehydrogenase catalytic domain-like"/>
    <property type="match status" value="1"/>
</dbReference>
<comment type="similarity">
    <text evidence="1 5">Belongs to the D-isomer specific 2-hydroxyacid dehydrogenase family.</text>
</comment>
<dbReference type="AlphaFoldDB" id="A0A0K1S8C2"/>
<feature type="domain" description="D-isomer specific 2-hydroxyacid dehydrogenase catalytic" evidence="6">
    <location>
        <begin position="20"/>
        <end position="330"/>
    </location>
</feature>
<dbReference type="Pfam" id="PF02826">
    <property type="entry name" value="2-Hacid_dh_C"/>
    <property type="match status" value="1"/>
</dbReference>
<keyword evidence="4" id="KW-0520">NAD</keyword>
<reference evidence="8 9" key="1">
    <citation type="journal article" date="2016" name="Stand. Genomic Sci.">
        <title>Complete genome sequence and genomic characterization of Microcystis panniformis FACHB 1757 by third-generation sequencing.</title>
        <authorList>
            <person name="Zhang J.Y."/>
            <person name="Guan R."/>
            <person name="Zhang H.J."/>
            <person name="Li H."/>
            <person name="Xiao P."/>
            <person name="Yu G.L."/>
            <person name="Du L."/>
            <person name="Cao D.M."/>
            <person name="Zhu B.C."/>
            <person name="Li R.H."/>
            <person name="Lu Z.H."/>
        </authorList>
    </citation>
    <scope>NUCLEOTIDE SEQUENCE [LARGE SCALE GENOMIC DNA]</scope>
    <source>
        <strain evidence="8 9">FACHB-1757</strain>
    </source>
</reference>